<evidence type="ECO:0000313" key="6">
    <source>
        <dbReference type="EMBL" id="EAU40842.1"/>
    </source>
</evidence>
<dbReference type="GO" id="GO:0005198">
    <property type="term" value="F:structural molecule activity"/>
    <property type="evidence" value="ECO:0007669"/>
    <property type="project" value="InterPro"/>
</dbReference>
<dbReference type="RefSeq" id="WP_007068750.1">
    <property type="nucleotide sequence ID" value="NZ_DS022272.1"/>
</dbReference>
<dbReference type="GO" id="GO:0071973">
    <property type="term" value="P:bacterial-type flagellum-dependent cell motility"/>
    <property type="evidence" value="ECO:0007669"/>
    <property type="project" value="InterPro"/>
</dbReference>
<sequence length="108" mass="11400">MIPAIGSSLFDSTVTQTQAPSASEGMAQVSRTQPTQFNEFSEVLSRVMVDAADTVKTAEATSIQGVNGKASTQAVVEAVMSAERTLQTAVAVRDKAVAAYMELSRMQI</sequence>
<protein>
    <recommendedName>
        <fullName evidence="4">Flagellar hook-basal body complex protein FliE</fullName>
    </recommendedName>
</protein>
<keyword evidence="3 4" id="KW-0975">Bacterial flagellum</keyword>
<dbReference type="HOGENOM" id="CLU_147249_2_0_5"/>
<evidence type="ECO:0000256" key="5">
    <source>
        <dbReference type="SAM" id="MobiDB-lite"/>
    </source>
</evidence>
<keyword evidence="6" id="KW-0282">Flagellum</keyword>
<dbReference type="InterPro" id="IPR001624">
    <property type="entry name" value="FliE"/>
</dbReference>
<name>Q0G0Z7_9HYPH</name>
<keyword evidence="7" id="KW-1185">Reference proteome</keyword>
<comment type="similarity">
    <text evidence="2 4">Belongs to the FliE family.</text>
</comment>
<dbReference type="EMBL" id="AATP01000005">
    <property type="protein sequence ID" value="EAU40842.1"/>
    <property type="molecule type" value="Genomic_DNA"/>
</dbReference>
<dbReference type="Proteomes" id="UP000004310">
    <property type="component" value="Unassembled WGS sequence"/>
</dbReference>
<dbReference type="Pfam" id="PF02049">
    <property type="entry name" value="FliE"/>
    <property type="match status" value="1"/>
</dbReference>
<feature type="region of interest" description="Disordered" evidence="5">
    <location>
        <begin position="12"/>
        <end position="32"/>
    </location>
</feature>
<gene>
    <name evidence="4 6" type="primary">fliE</name>
    <name evidence="6" type="ORF">FP2506_18179</name>
</gene>
<dbReference type="HAMAP" id="MF_00724">
    <property type="entry name" value="FliE"/>
    <property type="match status" value="1"/>
</dbReference>
<evidence type="ECO:0000256" key="4">
    <source>
        <dbReference type="HAMAP-Rule" id="MF_00724"/>
    </source>
</evidence>
<dbReference type="eggNOG" id="COG1677">
    <property type="taxonomic scope" value="Bacteria"/>
</dbReference>
<evidence type="ECO:0000313" key="7">
    <source>
        <dbReference type="Proteomes" id="UP000004310"/>
    </source>
</evidence>
<reference evidence="6 7" key="1">
    <citation type="journal article" date="2010" name="J. Bacteriol.">
        <title>Genome sequence of Fulvimarina pelagi HTCC2506T, a Mn(II)-oxidizing alphaproteobacterium possessing an aerobic anoxygenic photosynthetic gene cluster and Xanthorhodopsin.</title>
        <authorList>
            <person name="Kang I."/>
            <person name="Oh H.M."/>
            <person name="Lim S.I."/>
            <person name="Ferriera S."/>
            <person name="Giovannoni S.J."/>
            <person name="Cho J.C."/>
        </authorList>
    </citation>
    <scope>NUCLEOTIDE SEQUENCE [LARGE SCALE GENOMIC DNA]</scope>
    <source>
        <strain evidence="6 7">HTCC2506</strain>
    </source>
</reference>
<dbReference type="GO" id="GO:0009425">
    <property type="term" value="C:bacterial-type flagellum basal body"/>
    <property type="evidence" value="ECO:0007669"/>
    <property type="project" value="UniProtKB-SubCell"/>
</dbReference>
<organism evidence="6 7">
    <name type="scientific">Fulvimarina pelagi HTCC2506</name>
    <dbReference type="NCBI Taxonomy" id="314231"/>
    <lineage>
        <taxon>Bacteria</taxon>
        <taxon>Pseudomonadati</taxon>
        <taxon>Pseudomonadota</taxon>
        <taxon>Alphaproteobacteria</taxon>
        <taxon>Hyphomicrobiales</taxon>
        <taxon>Aurantimonadaceae</taxon>
        <taxon>Fulvimarina</taxon>
    </lineage>
</organism>
<accession>Q0G0Z7</accession>
<comment type="caution">
    <text evidence="6">The sequence shown here is derived from an EMBL/GenBank/DDBJ whole genome shotgun (WGS) entry which is preliminary data.</text>
</comment>
<keyword evidence="6" id="KW-0966">Cell projection</keyword>
<dbReference type="STRING" id="217511.GCA_001463845_01923"/>
<comment type="subcellular location">
    <subcellularLocation>
        <location evidence="1 4">Bacterial flagellum basal body</location>
    </subcellularLocation>
</comment>
<evidence type="ECO:0000256" key="1">
    <source>
        <dbReference type="ARBA" id="ARBA00004117"/>
    </source>
</evidence>
<proteinExistence type="inferred from homology"/>
<evidence type="ECO:0000256" key="2">
    <source>
        <dbReference type="ARBA" id="ARBA00009272"/>
    </source>
</evidence>
<keyword evidence="6" id="KW-0969">Cilium</keyword>
<feature type="compositionally biased region" description="Polar residues" evidence="5">
    <location>
        <begin position="12"/>
        <end position="21"/>
    </location>
</feature>
<dbReference type="AlphaFoldDB" id="Q0G0Z7"/>
<evidence type="ECO:0000256" key="3">
    <source>
        <dbReference type="ARBA" id="ARBA00023143"/>
    </source>
</evidence>
<dbReference type="PANTHER" id="PTHR34653:SF1">
    <property type="entry name" value="FLAGELLAR HOOK-BASAL BODY COMPLEX PROTEIN FLIE"/>
    <property type="match status" value="1"/>
</dbReference>
<dbReference type="PANTHER" id="PTHR34653">
    <property type="match status" value="1"/>
</dbReference>
<dbReference type="GO" id="GO:0003774">
    <property type="term" value="F:cytoskeletal motor activity"/>
    <property type="evidence" value="ECO:0007669"/>
    <property type="project" value="InterPro"/>
</dbReference>